<evidence type="ECO:0000313" key="2">
    <source>
        <dbReference type="Proteomes" id="UP000772434"/>
    </source>
</evidence>
<dbReference type="EMBL" id="JADNRY010001303">
    <property type="protein sequence ID" value="KAF9018216.1"/>
    <property type="molecule type" value="Genomic_DNA"/>
</dbReference>
<dbReference type="Proteomes" id="UP000772434">
    <property type="component" value="Unassembled WGS sequence"/>
</dbReference>
<organism evidence="1 2">
    <name type="scientific">Rhodocollybia butyracea</name>
    <dbReference type="NCBI Taxonomy" id="206335"/>
    <lineage>
        <taxon>Eukaryota</taxon>
        <taxon>Fungi</taxon>
        <taxon>Dikarya</taxon>
        <taxon>Basidiomycota</taxon>
        <taxon>Agaricomycotina</taxon>
        <taxon>Agaricomycetes</taxon>
        <taxon>Agaricomycetidae</taxon>
        <taxon>Agaricales</taxon>
        <taxon>Marasmiineae</taxon>
        <taxon>Omphalotaceae</taxon>
        <taxon>Rhodocollybia</taxon>
    </lineage>
</organism>
<dbReference type="AlphaFoldDB" id="A0A9P5TUV3"/>
<accession>A0A9P5TUV3</accession>
<dbReference type="OrthoDB" id="2684108at2759"/>
<comment type="caution">
    <text evidence="1">The sequence shown here is derived from an EMBL/GenBank/DDBJ whole genome shotgun (WGS) entry which is preliminary data.</text>
</comment>
<gene>
    <name evidence="1" type="ORF">BDP27DRAFT_1378458</name>
</gene>
<keyword evidence="2" id="KW-1185">Reference proteome</keyword>
<sequence>MPLAQALASDDLEKIIKILNLGLNFKAYAICEALMCGDTTFTLPCGTTLKLVCCDPDPKPKFASYHHLYDIGGPHMRKGGKAVDEANGFLIVQANESILFYSGALDPAYFNDEHIELIVMQGVAQPQPEQASKKTRLGPTDSDVFFTWLLVIIAYAVWVRTNTWPHALDLVMKELWLSLALMKVTTPVVKKLQENAVPHLGSRYIEPGKGFHIQIGDAAVIFPDASCAPPELYLTRG</sequence>
<proteinExistence type="predicted"/>
<reference evidence="1" key="1">
    <citation type="submission" date="2020-11" db="EMBL/GenBank/DDBJ databases">
        <authorList>
            <consortium name="DOE Joint Genome Institute"/>
            <person name="Ahrendt S."/>
            <person name="Riley R."/>
            <person name="Andreopoulos W."/>
            <person name="Labutti K."/>
            <person name="Pangilinan J."/>
            <person name="Ruiz-Duenas F.J."/>
            <person name="Barrasa J.M."/>
            <person name="Sanchez-Garcia M."/>
            <person name="Camarero S."/>
            <person name="Miyauchi S."/>
            <person name="Serrano A."/>
            <person name="Linde D."/>
            <person name="Babiker R."/>
            <person name="Drula E."/>
            <person name="Ayuso-Fernandez I."/>
            <person name="Pacheco R."/>
            <person name="Padilla G."/>
            <person name="Ferreira P."/>
            <person name="Barriuso J."/>
            <person name="Kellner H."/>
            <person name="Castanera R."/>
            <person name="Alfaro M."/>
            <person name="Ramirez L."/>
            <person name="Pisabarro A.G."/>
            <person name="Kuo A."/>
            <person name="Tritt A."/>
            <person name="Lipzen A."/>
            <person name="He G."/>
            <person name="Yan M."/>
            <person name="Ng V."/>
            <person name="Cullen D."/>
            <person name="Martin F."/>
            <person name="Rosso M.-N."/>
            <person name="Henrissat B."/>
            <person name="Hibbett D."/>
            <person name="Martinez A.T."/>
            <person name="Grigoriev I.V."/>
        </authorList>
    </citation>
    <scope>NUCLEOTIDE SEQUENCE</scope>
    <source>
        <strain evidence="1">AH 40177</strain>
    </source>
</reference>
<name>A0A9P5TUV3_9AGAR</name>
<protein>
    <submittedName>
        <fullName evidence="1">Uncharacterized protein</fullName>
    </submittedName>
</protein>
<evidence type="ECO:0000313" key="1">
    <source>
        <dbReference type="EMBL" id="KAF9018216.1"/>
    </source>
</evidence>